<feature type="region of interest" description="Disordered" evidence="10">
    <location>
        <begin position="373"/>
        <end position="399"/>
    </location>
</feature>
<keyword evidence="14" id="KW-1185">Reference proteome</keyword>
<name>A0A9K3GH79_9EUKA</name>
<dbReference type="InterPro" id="IPR045028">
    <property type="entry name" value="DinG/Rad3-like"/>
</dbReference>
<dbReference type="EMBL" id="BDIP01000116">
    <property type="protein sequence ID" value="GIQ80170.1"/>
    <property type="molecule type" value="Genomic_DNA"/>
</dbReference>
<evidence type="ECO:0000256" key="6">
    <source>
        <dbReference type="ARBA" id="ARBA00023004"/>
    </source>
</evidence>
<dbReference type="PANTHER" id="PTHR11472">
    <property type="entry name" value="DNA REPAIR DEAD HELICASE RAD3/XP-D SUBFAMILY MEMBER"/>
    <property type="match status" value="1"/>
</dbReference>
<dbReference type="GO" id="GO:0003678">
    <property type="term" value="F:DNA helicase activity"/>
    <property type="evidence" value="ECO:0007669"/>
    <property type="project" value="InterPro"/>
</dbReference>
<evidence type="ECO:0000256" key="10">
    <source>
        <dbReference type="SAM" id="MobiDB-lite"/>
    </source>
</evidence>
<dbReference type="InterPro" id="IPR014013">
    <property type="entry name" value="Helic_SF1/SF2_ATP-bd_DinG/Rad3"/>
</dbReference>
<evidence type="ECO:0000256" key="9">
    <source>
        <dbReference type="ARBA" id="ARBA00023235"/>
    </source>
</evidence>
<evidence type="ECO:0000313" key="13">
    <source>
        <dbReference type="EMBL" id="GIQ82527.1"/>
    </source>
</evidence>
<reference evidence="13" key="1">
    <citation type="submission" date="2016-10" db="EMBL/GenBank/DDBJ databases">
        <authorList>
            <person name="Tanifuji G."/>
            <person name="Kume K."/>
            <person name="Nakayama T."/>
            <person name="Takabayashi S."/>
            <person name="Hashimoto T."/>
        </authorList>
    </citation>
    <scope>NUCLEOTIDE SEQUENCE</scope>
    <source>
        <strain evidence="13">NY0173</strain>
    </source>
</reference>
<reference evidence="13 14" key="2">
    <citation type="journal article" date="2018" name="PLoS ONE">
        <title>The draft genome of Kipferlia bialata reveals reductive genome evolution in fornicate parasites.</title>
        <authorList>
            <person name="Tanifuji G."/>
            <person name="Takabayashi S."/>
            <person name="Kume K."/>
            <person name="Takagi M."/>
            <person name="Nakayama T."/>
            <person name="Kamikawa R."/>
            <person name="Inagaki Y."/>
            <person name="Hashimoto T."/>
        </authorList>
    </citation>
    <scope>NUCLEOTIDE SEQUENCE [LARGE SCALE GENOMIC DNA]</scope>
    <source>
        <strain evidence="13">NY0173</strain>
    </source>
</reference>
<keyword evidence="2" id="KW-0547">Nucleotide-binding</keyword>
<evidence type="ECO:0000256" key="3">
    <source>
        <dbReference type="ARBA" id="ARBA00022801"/>
    </source>
</evidence>
<dbReference type="InterPro" id="IPR006555">
    <property type="entry name" value="ATP-dep_Helicase_C"/>
</dbReference>
<dbReference type="InterPro" id="IPR027417">
    <property type="entry name" value="P-loop_NTPase"/>
</dbReference>
<keyword evidence="3" id="KW-0378">Hydrolase</keyword>
<evidence type="ECO:0000259" key="11">
    <source>
        <dbReference type="PROSITE" id="PS51193"/>
    </source>
</evidence>
<keyword evidence="9" id="KW-0413">Isomerase</keyword>
<dbReference type="EMBL" id="BDIP01000725">
    <property type="protein sequence ID" value="GIQ82527.1"/>
    <property type="molecule type" value="Genomic_DNA"/>
</dbReference>
<dbReference type="GO" id="GO:0046872">
    <property type="term" value="F:metal ion binding"/>
    <property type="evidence" value="ECO:0007669"/>
    <property type="project" value="UniProtKB-KW"/>
</dbReference>
<sequence length="727" mass="77921">MASAHRSNVSDVCARDAERRQRWVEIAEGLHAQGMLSGPASKRKPSASGVDLEDLLDCDLSEGEVIMLGGVGGELSLNPTGAIREDMEERAEALGRVVYASRTHSQVTQWILSLRKILSRGAWYRPPPVSDCGSPPPASVPFSPSLVPLASRRVLCCFDAARSLATSPHMLDDVCKRVRQRGQCPYADAGNRQRLSAWILMSKVPLTHDDIVKKGQELCACPFLSTRACIPWADIVTMPHASLLAERGSASSATSSGSTSTVCTGGSALLVDEAHGLMGMLESMAAPGVSREGLGRISSAVGGYLTRRGRSIHHSTAMTARHIIRLCDSLSSLPVCGVTPLDTLLHTEVCSVDLSMVKNGLGSMRFMNILRGSAQGEEEGRERQTGRRGQSGGSTPTQSLVNMSRSVLVIADMLQQMSTSAFYHVTQETVSVFTLKPGTVFRDIVSRYRSTMLMGGTLSPIPAFTQAVLGEREGAEAATQSGQGPVLVGLPLTSHSYSSPIDNSRRPIHIVAGDSPSSPLMVTHKTRGPALTLRIGTLLCTLIRAVDAVSPNTNTNTKGTVAVFVPSYADANALHTHIMHHVGVPAVTSSVYLEAPGLSLPQVRPRLIIGVMGGKLSEGVDLRDEWCRLCVVVGVPFPALGDPRVRARAEGEGGKEWYLGQALRSVRQTVGRAVRHTGDWGMCLLVDERYTSDRLKVVDGPPSTVYRDTSTTVSGVQQFMRLHRAQG</sequence>
<dbReference type="GO" id="GO:0016818">
    <property type="term" value="F:hydrolase activity, acting on acid anhydrides, in phosphorus-containing anhydrides"/>
    <property type="evidence" value="ECO:0007669"/>
    <property type="project" value="InterPro"/>
</dbReference>
<evidence type="ECO:0000256" key="8">
    <source>
        <dbReference type="ARBA" id="ARBA00023125"/>
    </source>
</evidence>
<comment type="caution">
    <text evidence="13">The sequence shown here is derived from an EMBL/GenBank/DDBJ whole genome shotgun (WGS) entry which is preliminary data.</text>
</comment>
<dbReference type="OrthoDB" id="272481at2759"/>
<evidence type="ECO:0000313" key="12">
    <source>
        <dbReference type="EMBL" id="GIQ80170.1"/>
    </source>
</evidence>
<dbReference type="InterPro" id="IPR010614">
    <property type="entry name" value="RAD3-like_helicase_DEAD"/>
</dbReference>
<proteinExistence type="predicted"/>
<dbReference type="Pfam" id="PF13307">
    <property type="entry name" value="Helicase_C_2"/>
    <property type="match status" value="1"/>
</dbReference>
<feature type="domain" description="Helicase ATP-binding" evidence="11">
    <location>
        <begin position="31"/>
        <end position="327"/>
    </location>
</feature>
<keyword evidence="7" id="KW-0411">Iron-sulfur</keyword>
<keyword evidence="5" id="KW-0067">ATP-binding</keyword>
<evidence type="ECO:0000256" key="4">
    <source>
        <dbReference type="ARBA" id="ARBA00022806"/>
    </source>
</evidence>
<dbReference type="PROSITE" id="PS51193">
    <property type="entry name" value="HELICASE_ATP_BIND_2"/>
    <property type="match status" value="1"/>
</dbReference>
<dbReference type="AlphaFoldDB" id="A0A9K3GH79"/>
<evidence type="ECO:0000256" key="5">
    <source>
        <dbReference type="ARBA" id="ARBA00022840"/>
    </source>
</evidence>
<evidence type="ECO:0000313" key="14">
    <source>
        <dbReference type="Proteomes" id="UP000265618"/>
    </source>
</evidence>
<accession>A0A9K3GH79</accession>
<dbReference type="GO" id="GO:0005524">
    <property type="term" value="F:ATP binding"/>
    <property type="evidence" value="ECO:0007669"/>
    <property type="project" value="UniProtKB-KW"/>
</dbReference>
<dbReference type="GO" id="GO:0051536">
    <property type="term" value="F:iron-sulfur cluster binding"/>
    <property type="evidence" value="ECO:0007669"/>
    <property type="project" value="UniProtKB-KW"/>
</dbReference>
<evidence type="ECO:0000256" key="2">
    <source>
        <dbReference type="ARBA" id="ARBA00022741"/>
    </source>
</evidence>
<keyword evidence="6" id="KW-0408">Iron</keyword>
<dbReference type="Gene3D" id="3.40.50.300">
    <property type="entry name" value="P-loop containing nucleotide triphosphate hydrolases"/>
    <property type="match status" value="2"/>
</dbReference>
<dbReference type="Pfam" id="PF06733">
    <property type="entry name" value="DEAD_2"/>
    <property type="match status" value="1"/>
</dbReference>
<dbReference type="PANTHER" id="PTHR11472:SF34">
    <property type="entry name" value="REGULATOR OF TELOMERE ELONGATION HELICASE 1"/>
    <property type="match status" value="1"/>
</dbReference>
<organism evidence="13 14">
    <name type="scientific">Kipferlia bialata</name>
    <dbReference type="NCBI Taxonomy" id="797122"/>
    <lineage>
        <taxon>Eukaryota</taxon>
        <taxon>Metamonada</taxon>
        <taxon>Carpediemonas-like organisms</taxon>
        <taxon>Kipferlia</taxon>
    </lineage>
</organism>
<dbReference type="SMART" id="SM00491">
    <property type="entry name" value="HELICc2"/>
    <property type="match status" value="1"/>
</dbReference>
<dbReference type="GO" id="GO:0003677">
    <property type="term" value="F:DNA binding"/>
    <property type="evidence" value="ECO:0007669"/>
    <property type="project" value="UniProtKB-KW"/>
</dbReference>
<gene>
    <name evidence="12" type="ORF">KIPB_000926</name>
    <name evidence="13" type="ORF">KIPB_003684</name>
</gene>
<keyword evidence="1" id="KW-0479">Metal-binding</keyword>
<evidence type="ECO:0000256" key="1">
    <source>
        <dbReference type="ARBA" id="ARBA00022723"/>
    </source>
</evidence>
<keyword evidence="8" id="KW-0238">DNA-binding</keyword>
<dbReference type="GO" id="GO:0006139">
    <property type="term" value="P:nucleobase-containing compound metabolic process"/>
    <property type="evidence" value="ECO:0007669"/>
    <property type="project" value="InterPro"/>
</dbReference>
<evidence type="ECO:0000256" key="7">
    <source>
        <dbReference type="ARBA" id="ARBA00023014"/>
    </source>
</evidence>
<dbReference type="Proteomes" id="UP000265618">
    <property type="component" value="Unassembled WGS sequence"/>
</dbReference>
<protein>
    <recommendedName>
        <fullName evidence="11">Helicase ATP-binding domain-containing protein</fullName>
    </recommendedName>
</protein>
<keyword evidence="4" id="KW-0347">Helicase</keyword>